<gene>
    <name evidence="2" type="ORF">BOTCAL_0160g00040</name>
</gene>
<dbReference type="Proteomes" id="UP000297299">
    <property type="component" value="Unassembled WGS sequence"/>
</dbReference>
<feature type="region of interest" description="Disordered" evidence="1">
    <location>
        <begin position="154"/>
        <end position="195"/>
    </location>
</feature>
<evidence type="ECO:0000256" key="1">
    <source>
        <dbReference type="SAM" id="MobiDB-lite"/>
    </source>
</evidence>
<feature type="compositionally biased region" description="Low complexity" evidence="1">
    <location>
        <begin position="181"/>
        <end position="195"/>
    </location>
</feature>
<proteinExistence type="predicted"/>
<sequence length="195" mass="21151">MEHRPTGGPQDHPNYNTTVTSARMGMGMLTSGYAPSSEPIAQPQNALDDPDYCEGYGTSTNGLSDWKKNHLHFHNECKLAYLESTCRFPKIPAPLLAQESDPNGDNTAFDNYYGDYDAYAGNTPWGSVSSDMREQSLYPQASSSAPQAEAYYPVTTTGMDRGGQYSSTIGGVSQDEHYYPTSSGTSQGRGRTTTA</sequence>
<feature type="compositionally biased region" description="Polar residues" evidence="1">
    <location>
        <begin position="154"/>
        <end position="171"/>
    </location>
</feature>
<evidence type="ECO:0000313" key="2">
    <source>
        <dbReference type="EMBL" id="TEY62559.1"/>
    </source>
</evidence>
<evidence type="ECO:0000313" key="3">
    <source>
        <dbReference type="Proteomes" id="UP000297299"/>
    </source>
</evidence>
<dbReference type="OrthoDB" id="3546926at2759"/>
<organism evidence="2 3">
    <name type="scientific">Botryotinia calthae</name>
    <dbReference type="NCBI Taxonomy" id="38488"/>
    <lineage>
        <taxon>Eukaryota</taxon>
        <taxon>Fungi</taxon>
        <taxon>Dikarya</taxon>
        <taxon>Ascomycota</taxon>
        <taxon>Pezizomycotina</taxon>
        <taxon>Leotiomycetes</taxon>
        <taxon>Helotiales</taxon>
        <taxon>Sclerotiniaceae</taxon>
        <taxon>Botryotinia</taxon>
    </lineage>
</organism>
<dbReference type="EMBL" id="PHWZ01000160">
    <property type="protein sequence ID" value="TEY62559.1"/>
    <property type="molecule type" value="Genomic_DNA"/>
</dbReference>
<name>A0A4Y8D2A5_9HELO</name>
<dbReference type="AlphaFoldDB" id="A0A4Y8D2A5"/>
<protein>
    <submittedName>
        <fullName evidence="2">Uncharacterized protein</fullName>
    </submittedName>
</protein>
<accession>A0A4Y8D2A5</accession>
<comment type="caution">
    <text evidence="2">The sequence shown here is derived from an EMBL/GenBank/DDBJ whole genome shotgun (WGS) entry which is preliminary data.</text>
</comment>
<reference evidence="2 3" key="1">
    <citation type="submission" date="2017-11" db="EMBL/GenBank/DDBJ databases">
        <title>Comparative genomics of Botrytis spp.</title>
        <authorList>
            <person name="Valero-Jimenez C.A."/>
            <person name="Tapia P."/>
            <person name="Veloso J."/>
            <person name="Silva-Moreno E."/>
            <person name="Staats M."/>
            <person name="Valdes J.H."/>
            <person name="Van Kan J.A.L."/>
        </authorList>
    </citation>
    <scope>NUCLEOTIDE SEQUENCE [LARGE SCALE GENOMIC DNA]</scope>
    <source>
        <strain evidence="2 3">MUCL2830</strain>
    </source>
</reference>
<keyword evidence="3" id="KW-1185">Reference proteome</keyword>